<dbReference type="Proteomes" id="UP000237481">
    <property type="component" value="Unassembled WGS sequence"/>
</dbReference>
<accession>A0A2S4KQK8</accession>
<name>A0A2S4KQK8_9HYPO</name>
<proteinExistence type="predicted"/>
<dbReference type="PANTHER" id="PTHR43135">
    <property type="entry name" value="ALPHA-D-RIBOSE 1-METHYLPHOSPHONATE 5-TRIPHOSPHATE DIPHOSPHATASE"/>
    <property type="match status" value="1"/>
</dbReference>
<organism evidence="4 5">
    <name type="scientific">Tolypocladium paradoxum</name>
    <dbReference type="NCBI Taxonomy" id="94208"/>
    <lineage>
        <taxon>Eukaryota</taxon>
        <taxon>Fungi</taxon>
        <taxon>Dikarya</taxon>
        <taxon>Ascomycota</taxon>
        <taxon>Pezizomycotina</taxon>
        <taxon>Sordariomycetes</taxon>
        <taxon>Hypocreomycetidae</taxon>
        <taxon>Hypocreales</taxon>
        <taxon>Ophiocordycipitaceae</taxon>
        <taxon>Tolypocladium</taxon>
    </lineage>
</organism>
<feature type="domain" description="Amidohydrolase-related" evidence="3">
    <location>
        <begin position="77"/>
        <end position="370"/>
    </location>
</feature>
<dbReference type="InterPro" id="IPR051781">
    <property type="entry name" value="Metallo-dep_Hydrolase"/>
</dbReference>
<feature type="compositionally biased region" description="Low complexity" evidence="1">
    <location>
        <begin position="402"/>
        <end position="426"/>
    </location>
</feature>
<dbReference type="InterPro" id="IPR006680">
    <property type="entry name" value="Amidohydro-rel"/>
</dbReference>
<dbReference type="InterPro" id="IPR029062">
    <property type="entry name" value="Class_I_gatase-like"/>
</dbReference>
<protein>
    <recommendedName>
        <fullName evidence="3">Amidohydrolase-related domain-containing protein</fullName>
    </recommendedName>
</protein>
<dbReference type="GO" id="GO:0016810">
    <property type="term" value="F:hydrolase activity, acting on carbon-nitrogen (but not peptide) bonds"/>
    <property type="evidence" value="ECO:0007669"/>
    <property type="project" value="InterPro"/>
</dbReference>
<dbReference type="OrthoDB" id="5595695at2759"/>
<dbReference type="Gene3D" id="2.30.40.10">
    <property type="entry name" value="Urease, subunit C, domain 1"/>
    <property type="match status" value="1"/>
</dbReference>
<dbReference type="SUPFAM" id="SSF51556">
    <property type="entry name" value="Metallo-dependent hydrolases"/>
    <property type="match status" value="1"/>
</dbReference>
<dbReference type="Pfam" id="PF01979">
    <property type="entry name" value="Amidohydro_1"/>
    <property type="match status" value="1"/>
</dbReference>
<dbReference type="Gene3D" id="3.20.20.140">
    <property type="entry name" value="Metal-dependent hydrolases"/>
    <property type="match status" value="1"/>
</dbReference>
<evidence type="ECO:0000313" key="4">
    <source>
        <dbReference type="EMBL" id="POR32476.1"/>
    </source>
</evidence>
<feature type="compositionally biased region" description="Basic and acidic residues" evidence="1">
    <location>
        <begin position="534"/>
        <end position="546"/>
    </location>
</feature>
<dbReference type="STRING" id="94208.A0A2S4KQK8"/>
<dbReference type="InterPro" id="IPR011059">
    <property type="entry name" value="Metal-dep_hydrolase_composite"/>
</dbReference>
<evidence type="ECO:0000256" key="2">
    <source>
        <dbReference type="SAM" id="SignalP"/>
    </source>
</evidence>
<dbReference type="SUPFAM" id="SSF51338">
    <property type="entry name" value="Composite domain of metallo-dependent hydrolases"/>
    <property type="match status" value="1"/>
</dbReference>
<dbReference type="Gene3D" id="3.40.50.880">
    <property type="match status" value="1"/>
</dbReference>
<reference evidence="4 5" key="1">
    <citation type="submission" date="2018-01" db="EMBL/GenBank/DDBJ databases">
        <title>Harnessing the power of phylogenomics to disentangle the directionality and signatures of interkingdom host jumping in the parasitic fungal genus Tolypocladium.</title>
        <authorList>
            <person name="Quandt C.A."/>
            <person name="Patterson W."/>
            <person name="Spatafora J.W."/>
        </authorList>
    </citation>
    <scope>NUCLEOTIDE SEQUENCE [LARGE SCALE GENOMIC DNA]</scope>
    <source>
        <strain evidence="4 5">NRBC 100945</strain>
    </source>
</reference>
<dbReference type="InterPro" id="IPR032466">
    <property type="entry name" value="Metal_Hydrolase"/>
</dbReference>
<feature type="region of interest" description="Disordered" evidence="1">
    <location>
        <begin position="399"/>
        <end position="426"/>
    </location>
</feature>
<evidence type="ECO:0000313" key="5">
    <source>
        <dbReference type="Proteomes" id="UP000237481"/>
    </source>
</evidence>
<gene>
    <name evidence="4" type="ORF">TPAR_07309</name>
</gene>
<dbReference type="EMBL" id="PKSG01000844">
    <property type="protein sequence ID" value="POR32476.1"/>
    <property type="molecule type" value="Genomic_DNA"/>
</dbReference>
<comment type="caution">
    <text evidence="4">The sequence shown here is derived from an EMBL/GenBank/DDBJ whole genome shotgun (WGS) entry which is preliminary data.</text>
</comment>
<feature type="chain" id="PRO_5015678959" description="Amidohydrolase-related domain-containing protein" evidence="2">
    <location>
        <begin position="22"/>
        <end position="723"/>
    </location>
</feature>
<dbReference type="PANTHER" id="PTHR43135:SF3">
    <property type="entry name" value="ALPHA-D-RIBOSE 1-METHYLPHOSPHONATE 5-TRIPHOSPHATE DIPHOSPHATASE"/>
    <property type="match status" value="1"/>
</dbReference>
<dbReference type="AlphaFoldDB" id="A0A2S4KQK8"/>
<feature type="signal peptide" evidence="2">
    <location>
        <begin position="1"/>
        <end position="21"/>
    </location>
</feature>
<keyword evidence="2" id="KW-0732">Signal</keyword>
<feature type="region of interest" description="Disordered" evidence="1">
    <location>
        <begin position="525"/>
        <end position="546"/>
    </location>
</feature>
<keyword evidence="5" id="KW-1185">Reference proteome</keyword>
<sequence>MHMRMMLKATCLLASACLIQAQTLTIANVAIVDVNSGNILSPQNIVIEGNKIARIESPGGGSRGNANANTIDGTGKFAMPGLCDMHIHAYFSNDARKFPIGDNITLPLYVANGVTCVRDLGSNLNAVKAARTRIAAHQLDGPRMFITGPMLDGAKTPYQAATPLATRRQAREAVSNLKQQGVDFIKVHLLPSKEVFQEIAAASKDEGMIFGGHVPDSVTAQEAIDAGMGYIEHLSRVAEGKQQLVDTIVRQQVWQCPTLKLAKSQRQMALTNTLVQAGAKMVAGTDSPAGKNLCPGSSLHDELELMNQAGLTTLQTLQAATKNAAESVGMLCQMGTLDAGKLADLVMLDQNPLQDIRNVRTISAVVADGQFYSRQKLDSILTRADQLVQCNPQGRLAGRDLSGAAGPSSQPAQASSSQSVQASSASQPEWVWDEAARKCRYWDSASNEWVWQRGLNSEWLCLTDIVGTAAIDTTGDASGCRMCWHIRCLALCVRKDVIVGAKWIILAVTFVIRFHQFFDLIPTRQPSTHSNESANREIDSEQTNERHRAALTEPAEDDIPAGYLPGFLVDEFQNLSCRLLETSELIECGCGTRDHITKRCRTTASASPDEKHSIDAASMWGRYILRREGYRPESSLAGATLVSDVSKALEPSAMRCNKALRVKWVDAEHLEDSTQDSDPTKYHTIIPGGFGVRGTEGMIKAASWARTKRIPTLVMSWHASGRE</sequence>
<evidence type="ECO:0000256" key="1">
    <source>
        <dbReference type="SAM" id="MobiDB-lite"/>
    </source>
</evidence>
<dbReference type="SUPFAM" id="SSF52317">
    <property type="entry name" value="Class I glutamine amidotransferase-like"/>
    <property type="match status" value="1"/>
</dbReference>
<evidence type="ECO:0000259" key="3">
    <source>
        <dbReference type="Pfam" id="PF01979"/>
    </source>
</evidence>